<keyword evidence="2" id="KW-1185">Reference proteome</keyword>
<dbReference type="Proteomes" id="UP000215694">
    <property type="component" value="Unassembled WGS sequence"/>
</dbReference>
<organism evidence="1 2">
    <name type="scientific">Romboutsia weinsteinii</name>
    <dbReference type="NCBI Taxonomy" id="2020949"/>
    <lineage>
        <taxon>Bacteria</taxon>
        <taxon>Bacillati</taxon>
        <taxon>Bacillota</taxon>
        <taxon>Clostridia</taxon>
        <taxon>Peptostreptococcales</taxon>
        <taxon>Peptostreptococcaceae</taxon>
        <taxon>Romboutsia</taxon>
    </lineage>
</organism>
<proteinExistence type="predicted"/>
<gene>
    <name evidence="1" type="ORF">CHL78_000960</name>
</gene>
<protein>
    <submittedName>
        <fullName evidence="1">Uncharacterized protein</fullName>
    </submittedName>
</protein>
<dbReference type="EMBL" id="NOJY02000001">
    <property type="protein sequence ID" value="RDY29772.1"/>
    <property type="molecule type" value="Genomic_DNA"/>
</dbReference>
<evidence type="ECO:0000313" key="1">
    <source>
        <dbReference type="EMBL" id="RDY29772.1"/>
    </source>
</evidence>
<comment type="caution">
    <text evidence="1">The sequence shown here is derived from an EMBL/GenBank/DDBJ whole genome shotgun (WGS) entry which is preliminary data.</text>
</comment>
<name>A0A371JAI8_9FIRM</name>
<accession>A0A371JAI8</accession>
<reference evidence="1 2" key="1">
    <citation type="journal article" date="2017" name="Genome Announc.">
        <title>Draft Genome Sequence of Romboutsia weinsteinii sp. nov. Strain CCRI-19649(T) Isolated from Surface Water.</title>
        <authorList>
            <person name="Maheux A.F."/>
            <person name="Boudreau D.K."/>
            <person name="Berube E."/>
            <person name="Boissinot M."/>
            <person name="Cantin P."/>
            <person name="Raymond F."/>
            <person name="Corbeil J."/>
            <person name="Omar R.F."/>
            <person name="Bergeron M.G."/>
        </authorList>
    </citation>
    <scope>NUCLEOTIDE SEQUENCE [LARGE SCALE GENOMIC DNA]</scope>
    <source>
        <strain evidence="1 2">CCRI-19649</strain>
    </source>
</reference>
<evidence type="ECO:0000313" key="2">
    <source>
        <dbReference type="Proteomes" id="UP000215694"/>
    </source>
</evidence>
<sequence length="118" mass="14639">MIYAKNMNIYDNHIDNFRYKHQLEQDKKYKLPYMEQHGFRREKFIIDDVIEDVYLSTWNFRIRNIDDKKIKVSIMEYPNSYVLMISWWIYGNPITKFYEGLDHIPTWDEIEKIVKSDF</sequence>
<dbReference type="RefSeq" id="WP_094368484.1">
    <property type="nucleotide sequence ID" value="NZ_NOJY02000001.1"/>
</dbReference>
<dbReference type="AlphaFoldDB" id="A0A371JAI8"/>